<dbReference type="AlphaFoldDB" id="A0A6A4P5A8"/>
<dbReference type="EMBL" id="WOCE01000017">
    <property type="protein sequence ID" value="KAE9595494.1"/>
    <property type="molecule type" value="Genomic_DNA"/>
</dbReference>
<name>A0A6A4P5A8_LUPAL</name>
<sequence length="72" mass="8368">MEVKFLLTFEPPLFLRQEFPSLKVIGVVELRDGLYAITMPLAESSNHPSVVVDDRMINSLTSYDYNLWHNRL</sequence>
<proteinExistence type="predicted"/>
<protein>
    <submittedName>
        <fullName evidence="1">Uncharacterized protein</fullName>
    </submittedName>
</protein>
<evidence type="ECO:0000313" key="2">
    <source>
        <dbReference type="Proteomes" id="UP000447434"/>
    </source>
</evidence>
<keyword evidence="2" id="KW-1185">Reference proteome</keyword>
<dbReference type="Proteomes" id="UP000447434">
    <property type="component" value="Chromosome 17"/>
</dbReference>
<evidence type="ECO:0000313" key="1">
    <source>
        <dbReference type="EMBL" id="KAE9595494.1"/>
    </source>
</evidence>
<comment type="caution">
    <text evidence="1">The sequence shown here is derived from an EMBL/GenBank/DDBJ whole genome shotgun (WGS) entry which is preliminary data.</text>
</comment>
<reference evidence="2" key="1">
    <citation type="journal article" date="2020" name="Nat. Commun.">
        <title>Genome sequence of the cluster root forming white lupin.</title>
        <authorList>
            <person name="Hufnagel B."/>
            <person name="Marques A."/>
            <person name="Soriano A."/>
            <person name="Marques L."/>
            <person name="Divol F."/>
            <person name="Doumas P."/>
            <person name="Sallet E."/>
            <person name="Mancinotti D."/>
            <person name="Carrere S."/>
            <person name="Marande W."/>
            <person name="Arribat S."/>
            <person name="Keller J."/>
            <person name="Huneau C."/>
            <person name="Blein T."/>
            <person name="Aime D."/>
            <person name="Laguerre M."/>
            <person name="Taylor J."/>
            <person name="Schubert V."/>
            <person name="Nelson M."/>
            <person name="Geu-Flores F."/>
            <person name="Crespi M."/>
            <person name="Gallardo-Guerrero K."/>
            <person name="Delaux P.-M."/>
            <person name="Salse J."/>
            <person name="Berges H."/>
            <person name="Guyot R."/>
            <person name="Gouzy J."/>
            <person name="Peret B."/>
        </authorList>
    </citation>
    <scope>NUCLEOTIDE SEQUENCE [LARGE SCALE GENOMIC DNA]</scope>
    <source>
        <strain evidence="2">cv. Amiga</strain>
    </source>
</reference>
<organism evidence="1 2">
    <name type="scientific">Lupinus albus</name>
    <name type="common">White lupine</name>
    <name type="synonym">Lupinus termis</name>
    <dbReference type="NCBI Taxonomy" id="3870"/>
    <lineage>
        <taxon>Eukaryota</taxon>
        <taxon>Viridiplantae</taxon>
        <taxon>Streptophyta</taxon>
        <taxon>Embryophyta</taxon>
        <taxon>Tracheophyta</taxon>
        <taxon>Spermatophyta</taxon>
        <taxon>Magnoliopsida</taxon>
        <taxon>eudicotyledons</taxon>
        <taxon>Gunneridae</taxon>
        <taxon>Pentapetalae</taxon>
        <taxon>rosids</taxon>
        <taxon>fabids</taxon>
        <taxon>Fabales</taxon>
        <taxon>Fabaceae</taxon>
        <taxon>Papilionoideae</taxon>
        <taxon>50 kb inversion clade</taxon>
        <taxon>genistoids sensu lato</taxon>
        <taxon>core genistoids</taxon>
        <taxon>Genisteae</taxon>
        <taxon>Lupinus</taxon>
    </lineage>
</organism>
<gene>
    <name evidence="1" type="ORF">Lalb_Chr17g0339381</name>
</gene>
<accession>A0A6A4P5A8</accession>